<dbReference type="AlphaFoldDB" id="A0A8H7NNA6"/>
<feature type="region of interest" description="Disordered" evidence="1">
    <location>
        <begin position="33"/>
        <end position="55"/>
    </location>
</feature>
<protein>
    <submittedName>
        <fullName evidence="2">Uncharacterized protein</fullName>
    </submittedName>
</protein>
<accession>A0A8H7NNA6</accession>
<comment type="caution">
    <text evidence="2">The sequence shown here is derived from an EMBL/GenBank/DDBJ whole genome shotgun (WGS) entry which is preliminary data.</text>
</comment>
<evidence type="ECO:0000313" key="3">
    <source>
        <dbReference type="Proteomes" id="UP000616885"/>
    </source>
</evidence>
<name>A0A8H7NNA6_BIOOC</name>
<organism evidence="2 3">
    <name type="scientific">Bionectria ochroleuca</name>
    <name type="common">Gliocladium roseum</name>
    <dbReference type="NCBI Taxonomy" id="29856"/>
    <lineage>
        <taxon>Eukaryota</taxon>
        <taxon>Fungi</taxon>
        <taxon>Dikarya</taxon>
        <taxon>Ascomycota</taxon>
        <taxon>Pezizomycotina</taxon>
        <taxon>Sordariomycetes</taxon>
        <taxon>Hypocreomycetidae</taxon>
        <taxon>Hypocreales</taxon>
        <taxon>Bionectriaceae</taxon>
        <taxon>Clonostachys</taxon>
    </lineage>
</organism>
<evidence type="ECO:0000313" key="2">
    <source>
        <dbReference type="EMBL" id="KAF9758951.1"/>
    </source>
</evidence>
<evidence type="ECO:0000256" key="1">
    <source>
        <dbReference type="SAM" id="MobiDB-lite"/>
    </source>
</evidence>
<reference evidence="2" key="1">
    <citation type="submission" date="2020-10" db="EMBL/GenBank/DDBJ databases">
        <title>High-Quality Genome Resource of Clonostachys rosea strain S41 by Oxford Nanopore Long-Read Sequencing.</title>
        <authorList>
            <person name="Wang H."/>
        </authorList>
    </citation>
    <scope>NUCLEOTIDE SEQUENCE</scope>
    <source>
        <strain evidence="2">S41</strain>
    </source>
</reference>
<sequence length="116" mass="12689">MAALWSRRPRARRLDGAVRLTRHMVWPVFAPRLPSPHGSFGEKAQRHPQDGPYRQSPASLLAAGLGFEVSRIDRFLLGASSGPAILPPATPMTGRNVIASRGGRLQAWLRLPTNTC</sequence>
<gene>
    <name evidence="2" type="ORF">IM811_000645</name>
</gene>
<dbReference type="Proteomes" id="UP000616885">
    <property type="component" value="Unassembled WGS sequence"/>
</dbReference>
<proteinExistence type="predicted"/>
<dbReference type="EMBL" id="JADCTT010000001">
    <property type="protein sequence ID" value="KAF9758951.1"/>
    <property type="molecule type" value="Genomic_DNA"/>
</dbReference>